<keyword evidence="5" id="KW-1185">Reference proteome</keyword>
<dbReference type="InterPro" id="IPR001608">
    <property type="entry name" value="Ala_racemase_N"/>
</dbReference>
<organism evidence="4 5">
    <name type="scientific">Pandoraea nosoerga</name>
    <dbReference type="NCBI Taxonomy" id="2508296"/>
    <lineage>
        <taxon>Bacteria</taxon>
        <taxon>Pseudomonadati</taxon>
        <taxon>Pseudomonadota</taxon>
        <taxon>Betaproteobacteria</taxon>
        <taxon>Burkholderiales</taxon>
        <taxon>Burkholderiaceae</taxon>
        <taxon>Pandoraea</taxon>
    </lineage>
</organism>
<protein>
    <submittedName>
        <fullName evidence="4">Metal-activated pyridoxal protein</fullName>
    </submittedName>
</protein>
<reference evidence="4 5" key="1">
    <citation type="submission" date="2019-08" db="EMBL/GenBank/DDBJ databases">
        <authorList>
            <person name="Peeters C."/>
        </authorList>
    </citation>
    <scope>NUCLEOTIDE SEQUENCE [LARGE SCALE GENOMIC DNA]</scope>
    <source>
        <strain evidence="4 5">LMG 31109</strain>
    </source>
</reference>
<dbReference type="InterPro" id="IPR026956">
    <property type="entry name" value="D-ser_dehydrat-like_dom"/>
</dbReference>
<dbReference type="InterPro" id="IPR051466">
    <property type="entry name" value="D-amino_acid_metab_enzyme"/>
</dbReference>
<dbReference type="PANTHER" id="PTHR28004:SF2">
    <property type="entry name" value="D-SERINE DEHYDRATASE"/>
    <property type="match status" value="1"/>
</dbReference>
<dbReference type="AlphaFoldDB" id="A0A5E4U6Y2"/>
<evidence type="ECO:0000313" key="5">
    <source>
        <dbReference type="Proteomes" id="UP000367825"/>
    </source>
</evidence>
<accession>A0A5E4U6Y2</accession>
<feature type="domain" description="D-serine dehydratase-like" evidence="3">
    <location>
        <begin position="321"/>
        <end position="414"/>
    </location>
</feature>
<dbReference type="PANTHER" id="PTHR28004">
    <property type="entry name" value="ZGC:162816-RELATED"/>
    <property type="match status" value="1"/>
</dbReference>
<dbReference type="Proteomes" id="UP000367825">
    <property type="component" value="Unassembled WGS sequence"/>
</dbReference>
<comment type="similarity">
    <text evidence="1">Belongs to the DSD1 family.</text>
</comment>
<evidence type="ECO:0000256" key="1">
    <source>
        <dbReference type="ARBA" id="ARBA00005323"/>
    </source>
</evidence>
<name>A0A5E4U6Y2_9BURK</name>
<dbReference type="GO" id="GO:0008721">
    <property type="term" value="F:D-serine ammonia-lyase activity"/>
    <property type="evidence" value="ECO:0007669"/>
    <property type="project" value="TreeGrafter"/>
</dbReference>
<dbReference type="Gene3D" id="3.20.20.10">
    <property type="entry name" value="Alanine racemase"/>
    <property type="match status" value="1"/>
</dbReference>
<dbReference type="Pfam" id="PF01168">
    <property type="entry name" value="Ala_racemase_N"/>
    <property type="match status" value="1"/>
</dbReference>
<dbReference type="Pfam" id="PF14031">
    <property type="entry name" value="D-ser_dehydrat"/>
    <property type="match status" value="1"/>
</dbReference>
<evidence type="ECO:0000256" key="2">
    <source>
        <dbReference type="ARBA" id="ARBA00023239"/>
    </source>
</evidence>
<dbReference type="SMART" id="SM01119">
    <property type="entry name" value="D-ser_dehydrat"/>
    <property type="match status" value="1"/>
</dbReference>
<gene>
    <name evidence="4" type="ORF">PNO31109_01856</name>
</gene>
<sequence length="431" mass="45678">MRLHRQRACKPLQQYTPALPRLVSLLEGIVMSDSYDLSAATASSASCAPRAADSALAVPPVARIGDTLAQIATPSLLLDLDAFDANVARMAGAAAARGVAVRPHAKAHKSVTIAREQIAAGAVGICCQKLTEAVPFANAGIGSIHISNEFVGEARVALAVALASRVALSVCVDDVRQVAPLGKAAQRAGVRIAVLPEVDVGQGRCGVDSTDKVARLVEAIDHYEGLRFGGIQAYHGSAQHIEAWARRRDTARLAADQAAVCVRFLEARGIVCPVVTGGGTGTAEFDIDSGVYTEIQPGSYVFFDGHYGALEWRDDWRFRHGLFLASTVMSTARAGIIVCDAGLKSVATDSGLPRFWSSQLAGTPRYRTASDEHGVLELGSPDDDGAAWLGEPILLVPGHCDPTVNLYDRYVAVRHGRVEDLWPIEARGLSQ</sequence>
<dbReference type="GO" id="GO:0036088">
    <property type="term" value="P:D-serine catabolic process"/>
    <property type="evidence" value="ECO:0007669"/>
    <property type="project" value="TreeGrafter"/>
</dbReference>
<dbReference type="InterPro" id="IPR029066">
    <property type="entry name" value="PLP-binding_barrel"/>
</dbReference>
<dbReference type="EMBL" id="CABPSC010000005">
    <property type="protein sequence ID" value="VVD95820.1"/>
    <property type="molecule type" value="Genomic_DNA"/>
</dbReference>
<dbReference type="CDD" id="cd06819">
    <property type="entry name" value="PLPDE_III_LS_D-TA"/>
    <property type="match status" value="1"/>
</dbReference>
<dbReference type="InterPro" id="IPR042208">
    <property type="entry name" value="D-ser_dehydrat-like_sf"/>
</dbReference>
<dbReference type="SUPFAM" id="SSF51419">
    <property type="entry name" value="PLP-binding barrel"/>
    <property type="match status" value="1"/>
</dbReference>
<keyword evidence="2" id="KW-0456">Lyase</keyword>
<proteinExistence type="inferred from homology"/>
<evidence type="ECO:0000259" key="3">
    <source>
        <dbReference type="SMART" id="SM01119"/>
    </source>
</evidence>
<dbReference type="Gene3D" id="2.40.37.20">
    <property type="entry name" value="D-serine dehydratase-like domain"/>
    <property type="match status" value="1"/>
</dbReference>
<evidence type="ECO:0000313" key="4">
    <source>
        <dbReference type="EMBL" id="VVD95820.1"/>
    </source>
</evidence>